<feature type="region of interest" description="Disordered" evidence="1">
    <location>
        <begin position="143"/>
        <end position="183"/>
    </location>
</feature>
<comment type="caution">
    <text evidence="2">The sequence shown here is derived from an EMBL/GenBank/DDBJ whole genome shotgun (WGS) entry which is preliminary data.</text>
</comment>
<evidence type="ECO:0008006" key="4">
    <source>
        <dbReference type="Google" id="ProtNLM"/>
    </source>
</evidence>
<sequence length="267" mass="29779">MGRISDLCQSTWVNEWAATGNEIPQEVRALTSGATQSSSWFELLYSSEYTTANEWARLPTGKLAARDLRNHYNKHGELPKAQMSVVRLVLRDVARSMSARYPRSKEEAAKPTPKQETIQIFADQIRSLQCAVDDNTPKELADWLRPGTDKSSVTKEHVSTRGQEVGRLSTHPTVPSSDLQEHSNTAGEIITGRRLSIFTPRSQELSTPIKHDTSSEALAYSKPHNSTDSTKITTSAHGSTREQDDAEWDLVTQEHEQDDVASHRCHG</sequence>
<dbReference type="EMBL" id="JAVRRG010000080">
    <property type="protein sequence ID" value="KAK5089313.1"/>
    <property type="molecule type" value="Genomic_DNA"/>
</dbReference>
<reference evidence="2 3" key="1">
    <citation type="submission" date="2023-08" db="EMBL/GenBank/DDBJ databases">
        <title>Black Yeasts Isolated from many extreme environments.</title>
        <authorList>
            <person name="Coleine C."/>
            <person name="Stajich J.E."/>
            <person name="Selbmann L."/>
        </authorList>
    </citation>
    <scope>NUCLEOTIDE SEQUENCE [LARGE SCALE GENOMIC DNA]</scope>
    <source>
        <strain evidence="2 3">CCFEE 5885</strain>
    </source>
</reference>
<evidence type="ECO:0000313" key="3">
    <source>
        <dbReference type="Proteomes" id="UP001345013"/>
    </source>
</evidence>
<proteinExistence type="predicted"/>
<evidence type="ECO:0000313" key="2">
    <source>
        <dbReference type="EMBL" id="KAK5089313.1"/>
    </source>
</evidence>
<dbReference type="Proteomes" id="UP001345013">
    <property type="component" value="Unassembled WGS sequence"/>
</dbReference>
<protein>
    <recommendedName>
        <fullName evidence="4">Gag protein</fullName>
    </recommendedName>
</protein>
<accession>A0ABR0K681</accession>
<feature type="region of interest" description="Disordered" evidence="1">
    <location>
        <begin position="203"/>
        <end position="267"/>
    </location>
</feature>
<name>A0ABR0K681_9EURO</name>
<gene>
    <name evidence="2" type="ORF">LTR24_006307</name>
</gene>
<organism evidence="2 3">
    <name type="scientific">Lithohypha guttulata</name>
    <dbReference type="NCBI Taxonomy" id="1690604"/>
    <lineage>
        <taxon>Eukaryota</taxon>
        <taxon>Fungi</taxon>
        <taxon>Dikarya</taxon>
        <taxon>Ascomycota</taxon>
        <taxon>Pezizomycotina</taxon>
        <taxon>Eurotiomycetes</taxon>
        <taxon>Chaetothyriomycetidae</taxon>
        <taxon>Chaetothyriales</taxon>
        <taxon>Trichomeriaceae</taxon>
        <taxon>Lithohypha</taxon>
    </lineage>
</organism>
<feature type="compositionally biased region" description="Polar residues" evidence="1">
    <location>
        <begin position="223"/>
        <end position="238"/>
    </location>
</feature>
<evidence type="ECO:0000256" key="1">
    <source>
        <dbReference type="SAM" id="MobiDB-lite"/>
    </source>
</evidence>
<feature type="compositionally biased region" description="Polar residues" evidence="1">
    <location>
        <begin position="170"/>
        <end position="183"/>
    </location>
</feature>
<feature type="compositionally biased region" description="Basic and acidic residues" evidence="1">
    <location>
        <begin position="252"/>
        <end position="267"/>
    </location>
</feature>
<keyword evidence="3" id="KW-1185">Reference proteome</keyword>